<dbReference type="InterPro" id="IPR021005">
    <property type="entry name" value="Znf_CGNR"/>
</dbReference>
<protein>
    <recommendedName>
        <fullName evidence="1">Zinc finger CGNR domain-containing protein</fullName>
    </recommendedName>
</protein>
<dbReference type="InterPro" id="IPR023286">
    <property type="entry name" value="ABATE_dom_sf"/>
</dbReference>
<dbReference type="Pfam" id="PF11706">
    <property type="entry name" value="zf-CGNR"/>
    <property type="match status" value="1"/>
</dbReference>
<dbReference type="Gene3D" id="1.10.3300.10">
    <property type="entry name" value="Jann2411-like domain"/>
    <property type="match status" value="1"/>
</dbReference>
<organism evidence="2 3">
    <name type="scientific">Ornithinimicrobium pekingense</name>
    <dbReference type="NCBI Taxonomy" id="384677"/>
    <lineage>
        <taxon>Bacteria</taxon>
        <taxon>Bacillati</taxon>
        <taxon>Actinomycetota</taxon>
        <taxon>Actinomycetes</taxon>
        <taxon>Micrococcales</taxon>
        <taxon>Ornithinimicrobiaceae</taxon>
        <taxon>Ornithinimicrobium</taxon>
    </lineage>
</organism>
<evidence type="ECO:0000313" key="3">
    <source>
        <dbReference type="Proteomes" id="UP000662111"/>
    </source>
</evidence>
<reference evidence="3" key="1">
    <citation type="journal article" date="2019" name="Int. J. Syst. Evol. Microbiol.">
        <title>The Global Catalogue of Microorganisms (GCM) 10K type strain sequencing project: providing services to taxonomists for standard genome sequencing and annotation.</title>
        <authorList>
            <consortium name="The Broad Institute Genomics Platform"/>
            <consortium name="The Broad Institute Genome Sequencing Center for Infectious Disease"/>
            <person name="Wu L."/>
            <person name="Ma J."/>
        </authorList>
    </citation>
    <scope>NUCLEOTIDE SEQUENCE [LARGE SCALE GENOMIC DNA]</scope>
    <source>
        <strain evidence="3">CGMCC 1.5362</strain>
    </source>
</reference>
<dbReference type="SUPFAM" id="SSF160904">
    <property type="entry name" value="Jann2411-like"/>
    <property type="match status" value="1"/>
</dbReference>
<dbReference type="EMBL" id="BMLB01000004">
    <property type="protein sequence ID" value="GGK71951.1"/>
    <property type="molecule type" value="Genomic_DNA"/>
</dbReference>
<dbReference type="PANTHER" id="PTHR35525">
    <property type="entry name" value="BLL6575 PROTEIN"/>
    <property type="match status" value="1"/>
</dbReference>
<dbReference type="Proteomes" id="UP000662111">
    <property type="component" value="Unassembled WGS sequence"/>
</dbReference>
<evidence type="ECO:0000313" key="2">
    <source>
        <dbReference type="EMBL" id="GGK71951.1"/>
    </source>
</evidence>
<name>A0ABQ2FB91_9MICO</name>
<accession>A0ABQ2FB91</accession>
<comment type="caution">
    <text evidence="2">The sequence shown here is derived from an EMBL/GenBank/DDBJ whole genome shotgun (WGS) entry which is preliminary data.</text>
</comment>
<dbReference type="RefSeq" id="WP_022922651.1">
    <property type="nucleotide sequence ID" value="NZ_BMLB01000004.1"/>
</dbReference>
<proteinExistence type="predicted"/>
<sequence length="189" mass="21054">MLFTHDTEVALQGAVDLVNTHDPTDGSDTLTTVDQLDDFVTRWGWTGPIRHDEDELEQVRALRPLFRELWQRDEEGVVALVNAMLADNRALPRLVRHDQWDWHLHATPDDAPLATRMAVELAMAVVDLVRAGELGRLGTCGADDCQDVLVDLTRNRSRRFCSTTCGNRVAAAAYRERQAAGPEGHAESS</sequence>
<dbReference type="PANTHER" id="PTHR35525:SF3">
    <property type="entry name" value="BLL6575 PROTEIN"/>
    <property type="match status" value="1"/>
</dbReference>
<gene>
    <name evidence="2" type="ORF">GCM10011509_20690</name>
</gene>
<dbReference type="InterPro" id="IPR010852">
    <property type="entry name" value="ABATE"/>
</dbReference>
<feature type="domain" description="Zinc finger CGNR" evidence="1">
    <location>
        <begin position="136"/>
        <end position="178"/>
    </location>
</feature>
<evidence type="ECO:0000259" key="1">
    <source>
        <dbReference type="Pfam" id="PF11706"/>
    </source>
</evidence>
<dbReference type="Pfam" id="PF07336">
    <property type="entry name" value="ABATE"/>
    <property type="match status" value="1"/>
</dbReference>
<keyword evidence="3" id="KW-1185">Reference proteome</keyword>